<dbReference type="InterPro" id="IPR013766">
    <property type="entry name" value="Thioredoxin_domain"/>
</dbReference>
<dbReference type="RefSeq" id="WP_010266268.1">
    <property type="nucleotide sequence ID" value="NZ_CAEG01000019.1"/>
</dbReference>
<gene>
    <name evidence="6" type="ORF">SAMN05444145_11237</name>
</gene>
<evidence type="ECO:0000313" key="7">
    <source>
        <dbReference type="Proteomes" id="UP000183253"/>
    </source>
</evidence>
<dbReference type="GO" id="GO:0030313">
    <property type="term" value="C:cell envelope"/>
    <property type="evidence" value="ECO:0007669"/>
    <property type="project" value="UniProtKB-SubCell"/>
</dbReference>
<dbReference type="CDD" id="cd02966">
    <property type="entry name" value="TlpA_like_family"/>
    <property type="match status" value="1"/>
</dbReference>
<dbReference type="PROSITE" id="PS00194">
    <property type="entry name" value="THIOREDOXIN_1"/>
    <property type="match status" value="1"/>
</dbReference>
<dbReference type="InterPro" id="IPR036249">
    <property type="entry name" value="Thioredoxin-like_sf"/>
</dbReference>
<dbReference type="AlphaFoldDB" id="A0A1H4FSD8"/>
<dbReference type="Gene3D" id="3.40.30.10">
    <property type="entry name" value="Glutaredoxin"/>
    <property type="match status" value="1"/>
</dbReference>
<keyword evidence="7" id="KW-1185">Reference proteome</keyword>
<dbReference type="InterPro" id="IPR017937">
    <property type="entry name" value="Thioredoxin_CS"/>
</dbReference>
<dbReference type="Pfam" id="PF00578">
    <property type="entry name" value="AhpC-TSA"/>
    <property type="match status" value="1"/>
</dbReference>
<evidence type="ECO:0000313" key="6">
    <source>
        <dbReference type="EMBL" id="SEA99740.1"/>
    </source>
</evidence>
<evidence type="ECO:0000256" key="1">
    <source>
        <dbReference type="ARBA" id="ARBA00004196"/>
    </source>
</evidence>
<dbReference type="STRING" id="1033731.SAMN05444145_11237"/>
<dbReference type="InterPro" id="IPR050553">
    <property type="entry name" value="Thioredoxin_ResA/DsbE_sf"/>
</dbReference>
<dbReference type="OrthoDB" id="9794348at2"/>
<organism evidence="6 7">
    <name type="scientific">Alistipes timonensis JC136</name>
    <dbReference type="NCBI Taxonomy" id="1033731"/>
    <lineage>
        <taxon>Bacteria</taxon>
        <taxon>Pseudomonadati</taxon>
        <taxon>Bacteroidota</taxon>
        <taxon>Bacteroidia</taxon>
        <taxon>Bacteroidales</taxon>
        <taxon>Rikenellaceae</taxon>
        <taxon>Alistipes</taxon>
    </lineage>
</organism>
<dbReference type="PANTHER" id="PTHR42852">
    <property type="entry name" value="THIOL:DISULFIDE INTERCHANGE PROTEIN DSBE"/>
    <property type="match status" value="1"/>
</dbReference>
<dbReference type="SUPFAM" id="SSF52833">
    <property type="entry name" value="Thioredoxin-like"/>
    <property type="match status" value="1"/>
</dbReference>
<dbReference type="Proteomes" id="UP000183253">
    <property type="component" value="Unassembled WGS sequence"/>
</dbReference>
<proteinExistence type="predicted"/>
<dbReference type="PROSITE" id="PS51257">
    <property type="entry name" value="PROKAR_LIPOPROTEIN"/>
    <property type="match status" value="1"/>
</dbReference>
<name>A0A1H4FSD8_9BACT</name>
<sequence>MKQHSALFLLAALLCSCGGPNYSLSGRTDFAPGDTLRLRSPYQDDSLLAVTVVRPDGSFRIRGYVDGPVIADLIHGNSRVGAPILLEAGDIRLEATGDVRSYQFTGTPMNEAFNAMNAAQVSLGNVLQALENEPDTPGRKQRIDSLGRIYRQIPGDVLEANRDNLLGAFLYARRTDADPARARERLAQFPAELQHHPVLESVRRQIEATERSAVGQPYMDLTLKNTAGEAIALSSLVGTGRWVLLDFWATWCGPCCREIPHLKEAYEVLKGRGFEIYAVSIDSDAACWKRFVAENGLAWTNVISESGGKASPAAAMYGIRFIPSNFLIAPDGTIAAKNVSGRLLQERLEKLIK</sequence>
<evidence type="ECO:0000259" key="5">
    <source>
        <dbReference type="PROSITE" id="PS51352"/>
    </source>
</evidence>
<dbReference type="PROSITE" id="PS51352">
    <property type="entry name" value="THIOREDOXIN_2"/>
    <property type="match status" value="1"/>
</dbReference>
<reference evidence="6 7" key="1">
    <citation type="submission" date="2016-10" db="EMBL/GenBank/DDBJ databases">
        <authorList>
            <person name="de Groot N.N."/>
        </authorList>
    </citation>
    <scope>NUCLEOTIDE SEQUENCE [LARGE SCALE GENOMIC DNA]</scope>
    <source>
        <strain evidence="6 7">DSM 25383</strain>
    </source>
</reference>
<protein>
    <submittedName>
        <fullName evidence="6">Peroxiredoxin</fullName>
    </submittedName>
</protein>
<keyword evidence="2" id="KW-0201">Cytochrome c-type biogenesis</keyword>
<feature type="domain" description="Thioredoxin" evidence="5">
    <location>
        <begin position="212"/>
        <end position="353"/>
    </location>
</feature>
<comment type="subcellular location">
    <subcellularLocation>
        <location evidence="1">Cell envelope</location>
    </subcellularLocation>
</comment>
<dbReference type="GO" id="GO:0016209">
    <property type="term" value="F:antioxidant activity"/>
    <property type="evidence" value="ECO:0007669"/>
    <property type="project" value="InterPro"/>
</dbReference>
<keyword evidence="4" id="KW-0676">Redox-active center</keyword>
<accession>A0A1H4FSD8</accession>
<dbReference type="GO" id="GO:0016491">
    <property type="term" value="F:oxidoreductase activity"/>
    <property type="evidence" value="ECO:0007669"/>
    <property type="project" value="InterPro"/>
</dbReference>
<dbReference type="EMBL" id="FNRI01000012">
    <property type="protein sequence ID" value="SEA99740.1"/>
    <property type="molecule type" value="Genomic_DNA"/>
</dbReference>
<evidence type="ECO:0000256" key="3">
    <source>
        <dbReference type="ARBA" id="ARBA00023157"/>
    </source>
</evidence>
<evidence type="ECO:0000256" key="2">
    <source>
        <dbReference type="ARBA" id="ARBA00022748"/>
    </source>
</evidence>
<keyword evidence="3" id="KW-1015">Disulfide bond</keyword>
<dbReference type="GO" id="GO:0017004">
    <property type="term" value="P:cytochrome complex assembly"/>
    <property type="evidence" value="ECO:0007669"/>
    <property type="project" value="UniProtKB-KW"/>
</dbReference>
<dbReference type="InterPro" id="IPR000866">
    <property type="entry name" value="AhpC/TSA"/>
</dbReference>
<evidence type="ECO:0000256" key="4">
    <source>
        <dbReference type="ARBA" id="ARBA00023284"/>
    </source>
</evidence>
<dbReference type="PANTHER" id="PTHR42852:SF6">
    <property type="entry name" value="THIOL:DISULFIDE INTERCHANGE PROTEIN DSBE"/>
    <property type="match status" value="1"/>
</dbReference>